<name>A0ACB5THA1_AMBMO</name>
<sequence>MSSFSVTRPQINTLYRSFIRYASEFEDYNFRHYFLRKYKTEFRKLKEENVKITPELWNSYQKELDVLKRQSAISKMYHFDRLVVERLDEKHHK</sequence>
<evidence type="ECO:0000313" key="1">
    <source>
        <dbReference type="EMBL" id="GME88460.1"/>
    </source>
</evidence>
<protein>
    <submittedName>
        <fullName evidence="1">Unnamed protein product</fullName>
    </submittedName>
</protein>
<accession>A0ACB5THA1</accession>
<keyword evidence="2" id="KW-1185">Reference proteome</keyword>
<organism evidence="1 2">
    <name type="scientific">Ambrosiozyma monospora</name>
    <name type="common">Yeast</name>
    <name type="synonym">Endomycopsis monosporus</name>
    <dbReference type="NCBI Taxonomy" id="43982"/>
    <lineage>
        <taxon>Eukaryota</taxon>
        <taxon>Fungi</taxon>
        <taxon>Dikarya</taxon>
        <taxon>Ascomycota</taxon>
        <taxon>Saccharomycotina</taxon>
        <taxon>Pichiomycetes</taxon>
        <taxon>Pichiales</taxon>
        <taxon>Pichiaceae</taxon>
        <taxon>Ambrosiozyma</taxon>
    </lineage>
</organism>
<dbReference type="Proteomes" id="UP001165064">
    <property type="component" value="Unassembled WGS sequence"/>
</dbReference>
<evidence type="ECO:0000313" key="2">
    <source>
        <dbReference type="Proteomes" id="UP001165064"/>
    </source>
</evidence>
<reference evidence="1" key="1">
    <citation type="submission" date="2023-04" db="EMBL/GenBank/DDBJ databases">
        <title>Ambrosiozyma monospora NBRC 10751.</title>
        <authorList>
            <person name="Ichikawa N."/>
            <person name="Sato H."/>
            <person name="Tonouchi N."/>
        </authorList>
    </citation>
    <scope>NUCLEOTIDE SEQUENCE</scope>
    <source>
        <strain evidence="1">NBRC 10751</strain>
    </source>
</reference>
<gene>
    <name evidence="1" type="ORF">Amon02_000836700</name>
</gene>
<comment type="caution">
    <text evidence="1">The sequence shown here is derived from an EMBL/GenBank/DDBJ whole genome shotgun (WGS) entry which is preliminary data.</text>
</comment>
<dbReference type="EMBL" id="BSXS01007347">
    <property type="protein sequence ID" value="GME88460.1"/>
    <property type="molecule type" value="Genomic_DNA"/>
</dbReference>
<proteinExistence type="predicted"/>